<dbReference type="OrthoDB" id="255848at2"/>
<dbReference type="InterPro" id="IPR027558">
    <property type="entry name" value="Pre_pil_HX9DG_C"/>
</dbReference>
<keyword evidence="1" id="KW-0812">Transmembrane</keyword>
<sequence>MLPSRRSLGFTIVELLVVIAIIATLIALLLPAVQQAREAARRSQCKNNLKQIGLAMHNYHDAHRTFPPGVCTYEGVSSGVSQANLCNSNTANGLDIGTVTLRREGMNWSWSAFILPFIEQEALYDMLGVGKQRSGIVIFQVDAPPFNETIASALQKAPELMRCPSDSAGFVFEGCLFATVNWTRGWTETAHFNSTVEMPLTNYVASHTIGGAAPHDQWTCTWNRSPIAYHGIFGLNSRTRMRDVTDGTSNTILVGERSATHIYNEPNGIHDAGALYMSQYTSYDSRSRASYGSGGINVVANSGSVKYTYSSAHVGGSQFVFADGSVHFLSENIEYDGESHNILPRPDSDITTALEYLESIADGNTIGTF</sequence>
<dbReference type="NCBIfam" id="TIGR04294">
    <property type="entry name" value="pre_pil_HX9DG"/>
    <property type="match status" value="1"/>
</dbReference>
<dbReference type="Pfam" id="PF07596">
    <property type="entry name" value="SBP_bac_10"/>
    <property type="match status" value="1"/>
</dbReference>
<protein>
    <recommendedName>
        <fullName evidence="2">DUF1559 domain-containing protein</fullName>
    </recommendedName>
</protein>
<evidence type="ECO:0000256" key="1">
    <source>
        <dbReference type="SAM" id="Phobius"/>
    </source>
</evidence>
<feature type="domain" description="DUF1559" evidence="2">
    <location>
        <begin position="34"/>
        <end position="334"/>
    </location>
</feature>
<dbReference type="Pfam" id="PF07963">
    <property type="entry name" value="N_methyl"/>
    <property type="match status" value="1"/>
</dbReference>
<proteinExistence type="predicted"/>
<evidence type="ECO:0000313" key="3">
    <source>
        <dbReference type="EMBL" id="QDT64691.1"/>
    </source>
</evidence>
<gene>
    <name evidence="3" type="ORF">V22_19320</name>
</gene>
<feature type="transmembrane region" description="Helical" evidence="1">
    <location>
        <begin position="12"/>
        <end position="33"/>
    </location>
</feature>
<dbReference type="InterPro" id="IPR011453">
    <property type="entry name" value="DUF1559"/>
</dbReference>
<dbReference type="Gene3D" id="3.30.700.10">
    <property type="entry name" value="Glycoprotein, Type 4 Pilin"/>
    <property type="match status" value="1"/>
</dbReference>
<accession>A0A517T8I0</accession>
<dbReference type="SUPFAM" id="SSF54523">
    <property type="entry name" value="Pili subunits"/>
    <property type="match status" value="1"/>
</dbReference>
<keyword evidence="1" id="KW-0472">Membrane</keyword>
<dbReference type="InterPro" id="IPR012902">
    <property type="entry name" value="N_methyl_site"/>
</dbReference>
<keyword evidence="4" id="KW-1185">Reference proteome</keyword>
<dbReference type="InterPro" id="IPR045584">
    <property type="entry name" value="Pilin-like"/>
</dbReference>
<organism evidence="3 4">
    <name type="scientific">Calycomorphotria hydatis</name>
    <dbReference type="NCBI Taxonomy" id="2528027"/>
    <lineage>
        <taxon>Bacteria</taxon>
        <taxon>Pseudomonadati</taxon>
        <taxon>Planctomycetota</taxon>
        <taxon>Planctomycetia</taxon>
        <taxon>Planctomycetales</taxon>
        <taxon>Planctomycetaceae</taxon>
        <taxon>Calycomorphotria</taxon>
    </lineage>
</organism>
<evidence type="ECO:0000313" key="4">
    <source>
        <dbReference type="Proteomes" id="UP000319976"/>
    </source>
</evidence>
<dbReference type="AlphaFoldDB" id="A0A517T8I0"/>
<dbReference type="Proteomes" id="UP000319976">
    <property type="component" value="Chromosome"/>
</dbReference>
<dbReference type="PANTHER" id="PTHR30093">
    <property type="entry name" value="GENERAL SECRETION PATHWAY PROTEIN G"/>
    <property type="match status" value="1"/>
</dbReference>
<dbReference type="EMBL" id="CP036316">
    <property type="protein sequence ID" value="QDT64691.1"/>
    <property type="molecule type" value="Genomic_DNA"/>
</dbReference>
<reference evidence="3 4" key="1">
    <citation type="submission" date="2019-02" db="EMBL/GenBank/DDBJ databases">
        <title>Deep-cultivation of Planctomycetes and their phenomic and genomic characterization uncovers novel biology.</title>
        <authorList>
            <person name="Wiegand S."/>
            <person name="Jogler M."/>
            <person name="Boedeker C."/>
            <person name="Pinto D."/>
            <person name="Vollmers J."/>
            <person name="Rivas-Marin E."/>
            <person name="Kohn T."/>
            <person name="Peeters S.H."/>
            <person name="Heuer A."/>
            <person name="Rast P."/>
            <person name="Oberbeckmann S."/>
            <person name="Bunk B."/>
            <person name="Jeske O."/>
            <person name="Meyerdierks A."/>
            <person name="Storesund J.E."/>
            <person name="Kallscheuer N."/>
            <person name="Luecker S."/>
            <person name="Lage O.M."/>
            <person name="Pohl T."/>
            <person name="Merkel B.J."/>
            <person name="Hornburger P."/>
            <person name="Mueller R.-W."/>
            <person name="Bruemmer F."/>
            <person name="Labrenz M."/>
            <person name="Spormann A.M."/>
            <person name="Op den Camp H."/>
            <person name="Overmann J."/>
            <person name="Amann R."/>
            <person name="Jetten M.S.M."/>
            <person name="Mascher T."/>
            <person name="Medema M.H."/>
            <person name="Devos D.P."/>
            <person name="Kaster A.-K."/>
            <person name="Ovreas L."/>
            <person name="Rohde M."/>
            <person name="Galperin M.Y."/>
            <person name="Jogler C."/>
        </authorList>
    </citation>
    <scope>NUCLEOTIDE SEQUENCE [LARGE SCALE GENOMIC DNA]</scope>
    <source>
        <strain evidence="3 4">V22</strain>
    </source>
</reference>
<dbReference type="RefSeq" id="WP_145262069.1">
    <property type="nucleotide sequence ID" value="NZ_CP036316.1"/>
</dbReference>
<keyword evidence="1" id="KW-1133">Transmembrane helix</keyword>
<evidence type="ECO:0000259" key="2">
    <source>
        <dbReference type="Pfam" id="PF07596"/>
    </source>
</evidence>
<name>A0A517T8I0_9PLAN</name>
<dbReference type="PANTHER" id="PTHR30093:SF2">
    <property type="entry name" value="TYPE II SECRETION SYSTEM PROTEIN H"/>
    <property type="match status" value="1"/>
</dbReference>
<dbReference type="KEGG" id="chya:V22_19320"/>